<dbReference type="Gene3D" id="3.50.50.60">
    <property type="entry name" value="FAD/NAD(P)-binding domain"/>
    <property type="match status" value="1"/>
</dbReference>
<organism evidence="3 4">
    <name type="scientific">Nocardioides panacisoli</name>
    <dbReference type="NCBI Taxonomy" id="627624"/>
    <lineage>
        <taxon>Bacteria</taxon>
        <taxon>Bacillati</taxon>
        <taxon>Actinomycetota</taxon>
        <taxon>Actinomycetes</taxon>
        <taxon>Propionibacteriales</taxon>
        <taxon>Nocardioidaceae</taxon>
        <taxon>Nocardioides</taxon>
    </lineage>
</organism>
<dbReference type="InterPro" id="IPR036188">
    <property type="entry name" value="FAD/NAD-bd_sf"/>
</dbReference>
<accession>A0ABP7I3Q6</accession>
<dbReference type="Proteomes" id="UP001501821">
    <property type="component" value="Unassembled WGS sequence"/>
</dbReference>
<feature type="domain" description="FAD dependent oxidoreductase" evidence="2">
    <location>
        <begin position="2"/>
        <end position="69"/>
    </location>
</feature>
<evidence type="ECO:0000313" key="4">
    <source>
        <dbReference type="Proteomes" id="UP001501821"/>
    </source>
</evidence>
<reference evidence="4" key="1">
    <citation type="journal article" date="2019" name="Int. J. Syst. Evol. Microbiol.">
        <title>The Global Catalogue of Microorganisms (GCM) 10K type strain sequencing project: providing services to taxonomists for standard genome sequencing and annotation.</title>
        <authorList>
            <consortium name="The Broad Institute Genomics Platform"/>
            <consortium name="The Broad Institute Genome Sequencing Center for Infectious Disease"/>
            <person name="Wu L."/>
            <person name="Ma J."/>
        </authorList>
    </citation>
    <scope>NUCLEOTIDE SEQUENCE [LARGE SCALE GENOMIC DNA]</scope>
    <source>
        <strain evidence="4">JCM 16953</strain>
    </source>
</reference>
<evidence type="ECO:0000259" key="2">
    <source>
        <dbReference type="Pfam" id="PF01266"/>
    </source>
</evidence>
<proteinExistence type="predicted"/>
<protein>
    <submittedName>
        <fullName evidence="3">FAD-dependent oxidoreductase</fullName>
    </submittedName>
</protein>
<evidence type="ECO:0000313" key="3">
    <source>
        <dbReference type="EMBL" id="GAA3811138.1"/>
    </source>
</evidence>
<keyword evidence="4" id="KW-1185">Reference proteome</keyword>
<dbReference type="InterPro" id="IPR006076">
    <property type="entry name" value="FAD-dep_OxRdtase"/>
</dbReference>
<dbReference type="Pfam" id="PF01266">
    <property type="entry name" value="DAO"/>
    <property type="match status" value="1"/>
</dbReference>
<sequence>MKVVVGGGGPVGVYTAIAMARRGHEVTVVDRDPGPVGAVWQRVGVMQFEHAHGWRPQMLEALRAEMPDVLDALLTAGARLEQLPGVPGIEALACRRPVLERVLRRCAADQLGLSWWTGHVDRVEVAGGRATGIVVDGDLLPADLVVVATGRNSHVGEELRGPVEGGPCGFSYVTRVYRARPACLAYSGFPSFQTGPGYVSVVIGGDAETHSVVIAYPSHDPAFGALRTEGGFATASHLIPNLRNWTDPDVFEPVTDVLVGGHLTNTYRLQGPALGLPPATGLVFVGDAVLTTNPAAGRNLALLIPQVRHLLASLDDPEQDLDDASLALDSWAEQHLRPWYLDHVRWDRTLLERFDGRDIDLAERIPSDVICAAAEVDESLRPYVGMYLGMGAGPDVLDAAEPRVRELLGEGWRPRTPGPTRSALADALHLPTR</sequence>
<evidence type="ECO:0000256" key="1">
    <source>
        <dbReference type="SAM" id="MobiDB-lite"/>
    </source>
</evidence>
<feature type="region of interest" description="Disordered" evidence="1">
    <location>
        <begin position="411"/>
        <end position="433"/>
    </location>
</feature>
<comment type="caution">
    <text evidence="3">The sequence shown here is derived from an EMBL/GenBank/DDBJ whole genome shotgun (WGS) entry which is preliminary data.</text>
</comment>
<dbReference type="EMBL" id="BAABAH010000003">
    <property type="protein sequence ID" value="GAA3811138.1"/>
    <property type="molecule type" value="Genomic_DNA"/>
</dbReference>
<dbReference type="SUPFAM" id="SSF51905">
    <property type="entry name" value="FAD/NAD(P)-binding domain"/>
    <property type="match status" value="1"/>
</dbReference>
<name>A0ABP7I3Q6_9ACTN</name>
<dbReference type="RefSeq" id="WP_344773336.1">
    <property type="nucleotide sequence ID" value="NZ_BAABAH010000003.1"/>
</dbReference>
<gene>
    <name evidence="3" type="ORF">GCM10022242_12010</name>
</gene>